<dbReference type="EMBL" id="DF144402">
    <property type="protein sequence ID" value="GAA56832.1"/>
    <property type="molecule type" value="Genomic_DNA"/>
</dbReference>
<reference key="2">
    <citation type="submission" date="2011-10" db="EMBL/GenBank/DDBJ databases">
        <title>The genome and transcriptome sequence of Clonorchis sinensis provide insights into the carcinogenic liver fluke.</title>
        <authorList>
            <person name="Wang X."/>
            <person name="Huang Y."/>
            <person name="Chen W."/>
            <person name="Liu H."/>
            <person name="Guo L."/>
            <person name="Chen Y."/>
            <person name="Luo F."/>
            <person name="Zhou W."/>
            <person name="Sun J."/>
            <person name="Mao Q."/>
            <person name="Liang P."/>
            <person name="Zhou C."/>
            <person name="Tian Y."/>
            <person name="Men J."/>
            <person name="Lv X."/>
            <person name="Huang L."/>
            <person name="Zhou J."/>
            <person name="Hu Y."/>
            <person name="Li R."/>
            <person name="Zhang F."/>
            <person name="Lei H."/>
            <person name="Li X."/>
            <person name="Hu X."/>
            <person name="Liang C."/>
            <person name="Xu J."/>
            <person name="Wu Z."/>
            <person name="Yu X."/>
        </authorList>
    </citation>
    <scope>NUCLEOTIDE SEQUENCE</scope>
    <source>
        <strain>Henan</strain>
    </source>
</reference>
<organism evidence="1 2">
    <name type="scientific">Clonorchis sinensis</name>
    <name type="common">Chinese liver fluke</name>
    <dbReference type="NCBI Taxonomy" id="79923"/>
    <lineage>
        <taxon>Eukaryota</taxon>
        <taxon>Metazoa</taxon>
        <taxon>Spiralia</taxon>
        <taxon>Lophotrochozoa</taxon>
        <taxon>Platyhelminthes</taxon>
        <taxon>Trematoda</taxon>
        <taxon>Digenea</taxon>
        <taxon>Opisthorchiida</taxon>
        <taxon>Opisthorchiata</taxon>
        <taxon>Opisthorchiidae</taxon>
        <taxon>Clonorchis</taxon>
    </lineage>
</organism>
<protein>
    <submittedName>
        <fullName evidence="1">Uncharacterized protein</fullName>
    </submittedName>
</protein>
<gene>
    <name evidence="1" type="ORF">CLF_111625</name>
</gene>
<dbReference type="AlphaFoldDB" id="G7YV52"/>
<keyword evidence="2" id="KW-1185">Reference proteome</keyword>
<sequence>MRIWVRPAMKIILPCSDFQGPTRVLRTPQEMWCFTEASLLSPDNPIPGDDALLIKKIELFPELLPTSPRSVVLPRRMQTDVRPECTNLRGKGREY</sequence>
<reference evidence="1" key="1">
    <citation type="journal article" date="2011" name="Genome Biol.">
        <title>The draft genome of the carcinogenic human liver fluke Clonorchis sinensis.</title>
        <authorList>
            <person name="Wang X."/>
            <person name="Chen W."/>
            <person name="Huang Y."/>
            <person name="Sun J."/>
            <person name="Men J."/>
            <person name="Liu H."/>
            <person name="Luo F."/>
            <person name="Guo L."/>
            <person name="Lv X."/>
            <person name="Deng C."/>
            <person name="Zhou C."/>
            <person name="Fan Y."/>
            <person name="Li X."/>
            <person name="Huang L."/>
            <person name="Hu Y."/>
            <person name="Liang C."/>
            <person name="Hu X."/>
            <person name="Xu J."/>
            <person name="Yu X."/>
        </authorList>
    </citation>
    <scope>NUCLEOTIDE SEQUENCE [LARGE SCALE GENOMIC DNA]</scope>
    <source>
        <strain evidence="1">Henan</strain>
    </source>
</reference>
<dbReference type="Proteomes" id="UP000008909">
    <property type="component" value="Unassembled WGS sequence"/>
</dbReference>
<accession>G7YV52</accession>
<name>G7YV52_CLOSI</name>
<evidence type="ECO:0000313" key="2">
    <source>
        <dbReference type="Proteomes" id="UP000008909"/>
    </source>
</evidence>
<proteinExistence type="predicted"/>
<evidence type="ECO:0000313" key="1">
    <source>
        <dbReference type="EMBL" id="GAA56832.1"/>
    </source>
</evidence>